<organism evidence="1 2">
    <name type="scientific">Brevundimonas vesicularis</name>
    <name type="common">Pseudomonas vesicularis</name>
    <dbReference type="NCBI Taxonomy" id="41276"/>
    <lineage>
        <taxon>Bacteria</taxon>
        <taxon>Pseudomonadati</taxon>
        <taxon>Pseudomonadota</taxon>
        <taxon>Alphaproteobacteria</taxon>
        <taxon>Caulobacterales</taxon>
        <taxon>Caulobacteraceae</taxon>
        <taxon>Brevundimonas</taxon>
    </lineage>
</organism>
<sequence length="118" mass="13364">MSRDNWTPERLTPRDVVVDPQIVVSANCSGCRYIVEVNVWRIGARLADEPLQTMRFRCRRCGAYAASIEVSRRNMSQGEKLLTIPLKPRCWDEGHDAKQHAALARLKGRAGKQSLNTD</sequence>
<dbReference type="Proteomes" id="UP000556201">
    <property type="component" value="Unassembled WGS sequence"/>
</dbReference>
<reference evidence="1 2" key="1">
    <citation type="submission" date="2020-08" db="EMBL/GenBank/DDBJ databases">
        <title>Functional genomics of gut bacteria from endangered species of beetles.</title>
        <authorList>
            <person name="Carlos-Shanley C."/>
        </authorList>
    </citation>
    <scope>NUCLEOTIDE SEQUENCE [LARGE SCALE GENOMIC DNA]</scope>
    <source>
        <strain evidence="1 2">S00192</strain>
    </source>
</reference>
<protein>
    <submittedName>
        <fullName evidence="1">Uncharacterized protein</fullName>
    </submittedName>
</protein>
<evidence type="ECO:0000313" key="2">
    <source>
        <dbReference type="Proteomes" id="UP000556201"/>
    </source>
</evidence>
<dbReference type="RefSeq" id="WP_184277450.1">
    <property type="nucleotide sequence ID" value="NZ_JACHLJ010000001.1"/>
</dbReference>
<gene>
    <name evidence="1" type="ORF">HNP47_000081</name>
</gene>
<evidence type="ECO:0000313" key="1">
    <source>
        <dbReference type="EMBL" id="MBB5770112.1"/>
    </source>
</evidence>
<dbReference type="EMBL" id="JACHLJ010000001">
    <property type="protein sequence ID" value="MBB5770112.1"/>
    <property type="molecule type" value="Genomic_DNA"/>
</dbReference>
<proteinExistence type="predicted"/>
<accession>A0A7W9L4A3</accession>
<dbReference type="AlphaFoldDB" id="A0A7W9L4A3"/>
<name>A0A7W9L4A3_BREVE</name>
<comment type="caution">
    <text evidence="1">The sequence shown here is derived from an EMBL/GenBank/DDBJ whole genome shotgun (WGS) entry which is preliminary data.</text>
</comment>